<feature type="region of interest" description="Disordered" evidence="1">
    <location>
        <begin position="219"/>
        <end position="246"/>
    </location>
</feature>
<sequence>MRKFVPLVLIAAAAVGGCARPTQPNSRSDELRGDAKALQGVWAVTSAEDGHIETLTGAERKDAEEMIKQVRLVFDGYRMIIVEQGENEPVSFTLDESKNPKVLALRLGGPDVPVAVSTARGGTAVAPRATAAFSTARAGAYRAGTSRGAAYGTGAGSANPPRPSETWRWIYKLDGDTLTVAFIKKNKTLVPTEFKPRAESSQAGQPAVPAVMVITLKRTTEPPPFRTRASASTQPVSTLPIRATAK</sequence>
<dbReference type="EMBL" id="JAXBLV010000209">
    <property type="protein sequence ID" value="MDY3562169.1"/>
    <property type="molecule type" value="Genomic_DNA"/>
</dbReference>
<evidence type="ECO:0000313" key="2">
    <source>
        <dbReference type="EMBL" id="MDY3562169.1"/>
    </source>
</evidence>
<evidence type="ECO:0008006" key="4">
    <source>
        <dbReference type="Google" id="ProtNLM"/>
    </source>
</evidence>
<dbReference type="PROSITE" id="PS51257">
    <property type="entry name" value="PROKAR_LIPOPROTEIN"/>
    <property type="match status" value="1"/>
</dbReference>
<protein>
    <recommendedName>
        <fullName evidence="4">TIGR03067 domain-containing protein</fullName>
    </recommendedName>
</protein>
<comment type="caution">
    <text evidence="2">The sequence shown here is derived from an EMBL/GenBank/DDBJ whole genome shotgun (WGS) entry which is preliminary data.</text>
</comment>
<reference evidence="3" key="1">
    <citation type="journal article" date="2023" name="Mar. Drugs">
        <title>Gemmata algarum, a Novel Planctomycete Isolated from an Algal Mat, Displays Antimicrobial Activity.</title>
        <authorList>
            <person name="Kumar G."/>
            <person name="Kallscheuer N."/>
            <person name="Kashif M."/>
            <person name="Ahamad S."/>
            <person name="Jagadeeshwari U."/>
            <person name="Pannikurungottu S."/>
            <person name="Haufschild T."/>
            <person name="Kabuu M."/>
            <person name="Sasikala C."/>
            <person name="Jogler C."/>
            <person name="Ramana C."/>
        </authorList>
    </citation>
    <scope>NUCLEOTIDE SEQUENCE [LARGE SCALE GENOMIC DNA]</scope>
    <source>
        <strain evidence="3">JC673</strain>
    </source>
</reference>
<proteinExistence type="predicted"/>
<dbReference type="RefSeq" id="WP_320688497.1">
    <property type="nucleotide sequence ID" value="NZ_JAXBLV010000209.1"/>
</dbReference>
<evidence type="ECO:0000256" key="1">
    <source>
        <dbReference type="SAM" id="MobiDB-lite"/>
    </source>
</evidence>
<dbReference type="Proteomes" id="UP001272242">
    <property type="component" value="Unassembled WGS sequence"/>
</dbReference>
<evidence type="ECO:0000313" key="3">
    <source>
        <dbReference type="Proteomes" id="UP001272242"/>
    </source>
</evidence>
<name>A0ABU5F8H4_9BACT</name>
<gene>
    <name evidence="2" type="ORF">R5W23_003616</name>
</gene>
<organism evidence="2 3">
    <name type="scientific">Gemmata algarum</name>
    <dbReference type="NCBI Taxonomy" id="2975278"/>
    <lineage>
        <taxon>Bacteria</taxon>
        <taxon>Pseudomonadati</taxon>
        <taxon>Planctomycetota</taxon>
        <taxon>Planctomycetia</taxon>
        <taxon>Gemmatales</taxon>
        <taxon>Gemmataceae</taxon>
        <taxon>Gemmata</taxon>
    </lineage>
</organism>
<keyword evidence="3" id="KW-1185">Reference proteome</keyword>
<accession>A0ABU5F8H4</accession>